<dbReference type="SMART" id="SM00407">
    <property type="entry name" value="IGc1"/>
    <property type="match status" value="1"/>
</dbReference>
<dbReference type="InterPro" id="IPR003597">
    <property type="entry name" value="Ig_C1-set"/>
</dbReference>
<keyword evidence="5" id="KW-1185">Reference proteome</keyword>
<accession>A0ABM1D1D9</accession>
<dbReference type="InterPro" id="IPR051755">
    <property type="entry name" value="Ig-like_CS_Receptor"/>
</dbReference>
<evidence type="ECO:0000256" key="2">
    <source>
        <dbReference type="ARBA" id="ARBA00023180"/>
    </source>
</evidence>
<feature type="compositionally biased region" description="Pro residues" evidence="3">
    <location>
        <begin position="298"/>
        <end position="313"/>
    </location>
</feature>
<gene>
    <name evidence="6" type="primary">LOC106800046</name>
</gene>
<keyword evidence="1" id="KW-1015">Disulfide bond</keyword>
<dbReference type="PROSITE" id="PS50835">
    <property type="entry name" value="IG_LIKE"/>
    <property type="match status" value="2"/>
</dbReference>
<feature type="domain" description="Ig-like" evidence="4">
    <location>
        <begin position="189"/>
        <end position="289"/>
    </location>
</feature>
<evidence type="ECO:0000313" key="6">
    <source>
        <dbReference type="RefSeq" id="XP_014645620.1"/>
    </source>
</evidence>
<dbReference type="InterPro" id="IPR013106">
    <property type="entry name" value="Ig_V-set"/>
</dbReference>
<dbReference type="Gene3D" id="2.60.40.10">
    <property type="entry name" value="Immunoglobulins"/>
    <property type="match status" value="2"/>
</dbReference>
<evidence type="ECO:0000259" key="4">
    <source>
        <dbReference type="PROSITE" id="PS50835"/>
    </source>
</evidence>
<dbReference type="InterPro" id="IPR013783">
    <property type="entry name" value="Ig-like_fold"/>
</dbReference>
<feature type="region of interest" description="Disordered" evidence="3">
    <location>
        <begin position="293"/>
        <end position="313"/>
    </location>
</feature>
<feature type="region of interest" description="Disordered" evidence="3">
    <location>
        <begin position="26"/>
        <end position="48"/>
    </location>
</feature>
<keyword evidence="2" id="KW-0325">Glycoprotein</keyword>
<dbReference type="Pfam" id="PF07686">
    <property type="entry name" value="V-set"/>
    <property type="match status" value="1"/>
</dbReference>
<name>A0ABM1D1D9_CERSS</name>
<evidence type="ECO:0000256" key="1">
    <source>
        <dbReference type="ARBA" id="ARBA00023157"/>
    </source>
</evidence>
<dbReference type="InterPro" id="IPR003599">
    <property type="entry name" value="Ig_sub"/>
</dbReference>
<dbReference type="RefSeq" id="XP_014645620.1">
    <property type="nucleotide sequence ID" value="XM_014790134.1"/>
</dbReference>
<dbReference type="SMART" id="SM00406">
    <property type="entry name" value="IGv"/>
    <property type="match status" value="1"/>
</dbReference>
<dbReference type="Pfam" id="PF07654">
    <property type="entry name" value="C1-set"/>
    <property type="match status" value="1"/>
</dbReference>
<dbReference type="SUPFAM" id="SSF48726">
    <property type="entry name" value="Immunoglobulin"/>
    <property type="match status" value="2"/>
</dbReference>
<feature type="domain" description="Ig-like" evidence="4">
    <location>
        <begin position="73"/>
        <end position="162"/>
    </location>
</feature>
<dbReference type="GeneID" id="106800046"/>
<protein>
    <submittedName>
        <fullName evidence="6">Signal-regulatory protein beta-1 isoform 3-like isoform X1</fullName>
    </submittedName>
</protein>
<dbReference type="PANTHER" id="PTHR19971">
    <property type="entry name" value="SIGNAL-REGULATORY PROTEIN BETA"/>
    <property type="match status" value="1"/>
</dbReference>
<dbReference type="InterPro" id="IPR036179">
    <property type="entry name" value="Ig-like_dom_sf"/>
</dbReference>
<dbReference type="CDD" id="cd05772">
    <property type="entry name" value="IgC1_SIRP_domain_2"/>
    <property type="match status" value="1"/>
</dbReference>
<dbReference type="InterPro" id="IPR007110">
    <property type="entry name" value="Ig-like_dom"/>
</dbReference>
<proteinExistence type="predicted"/>
<evidence type="ECO:0000256" key="3">
    <source>
        <dbReference type="SAM" id="MobiDB-lite"/>
    </source>
</evidence>
<organism evidence="5 6">
    <name type="scientific">Ceratotherium simum simum</name>
    <name type="common">Southern white rhinoceros</name>
    <dbReference type="NCBI Taxonomy" id="73337"/>
    <lineage>
        <taxon>Eukaryota</taxon>
        <taxon>Metazoa</taxon>
        <taxon>Chordata</taxon>
        <taxon>Craniata</taxon>
        <taxon>Vertebrata</taxon>
        <taxon>Euteleostomi</taxon>
        <taxon>Mammalia</taxon>
        <taxon>Eutheria</taxon>
        <taxon>Laurasiatheria</taxon>
        <taxon>Perissodactyla</taxon>
        <taxon>Rhinocerotidae</taxon>
        <taxon>Ceratotherium</taxon>
    </lineage>
</organism>
<dbReference type="Proteomes" id="UP000694910">
    <property type="component" value="Unplaced"/>
</dbReference>
<dbReference type="SMART" id="SM00409">
    <property type="entry name" value="IG"/>
    <property type="match status" value="1"/>
</dbReference>
<evidence type="ECO:0000313" key="5">
    <source>
        <dbReference type="Proteomes" id="UP000694910"/>
    </source>
</evidence>
<sequence length="329" mass="35390">MSPHRRCFLLYHGRWAFSPLHRARKSGFSPAHTGTEQAPQASMMPVPASRPHLPPPCLLLTLLLGLTGVASEEELQVIQPEKSVSVAAGETATLRCTLTSILPVGTVQWFRRTGPGRELIYSFRGGHFPRVKNVSDTTKRNNTDFSIRISTVTPADTGIYYCVKFQKGSPDDVEVKSGPGTQLTVSAKPSPPVVSGPTARAPPEQTVRFTCESHGFSPRNITLKWFKNGNELPASQTNVDPEGDGVSYSVSSTAKVVLALGDVRSQVICEVAHVTLQGAPPLRGMANLSETLRGRCPSPQPKPTPAPKPPSPLLPLLFAPGLDFLESSS</sequence>
<reference evidence="6" key="1">
    <citation type="submission" date="2025-08" db="UniProtKB">
        <authorList>
            <consortium name="RefSeq"/>
        </authorList>
    </citation>
    <scope>IDENTIFICATION</scope>
</reference>